<dbReference type="Proteomes" id="UP001227192">
    <property type="component" value="Unassembled WGS sequence"/>
</dbReference>
<dbReference type="EMBL" id="LACB01000427">
    <property type="protein sequence ID" value="KAJ9483476.1"/>
    <property type="molecule type" value="Genomic_DNA"/>
</dbReference>
<keyword evidence="2" id="KW-1185">Reference proteome</keyword>
<reference evidence="1" key="2">
    <citation type="journal article" date="2016" name="Fungal Biol.">
        <title>Ochratoxin A production by Penicillium thymicola.</title>
        <authorList>
            <person name="Nguyen H.D.T."/>
            <person name="McMullin D.R."/>
            <person name="Ponomareva E."/>
            <person name="Riley R."/>
            <person name="Pomraning K.R."/>
            <person name="Baker S.E."/>
            <person name="Seifert K.A."/>
        </authorList>
    </citation>
    <scope>NUCLEOTIDE SEQUENCE</scope>
    <source>
        <strain evidence="1">DAOM 180753</strain>
    </source>
</reference>
<evidence type="ECO:0000313" key="2">
    <source>
        <dbReference type="Proteomes" id="UP001227192"/>
    </source>
</evidence>
<evidence type="ECO:0000313" key="1">
    <source>
        <dbReference type="EMBL" id="KAJ9483476.1"/>
    </source>
</evidence>
<dbReference type="AlphaFoldDB" id="A0AAI9X491"/>
<sequence length="72" mass="8184">YFPLVHNDAFLYPQTHHSQFLSIQGLPLHPFFLSSLSHQIPPHATWVSAESALQSRTCIVSCKWLTFCRASS</sequence>
<name>A0AAI9X491_PENTH</name>
<proteinExistence type="predicted"/>
<accession>A0AAI9X491</accession>
<organism evidence="1 2">
    <name type="scientific">Penicillium thymicola</name>
    <dbReference type="NCBI Taxonomy" id="293382"/>
    <lineage>
        <taxon>Eukaryota</taxon>
        <taxon>Fungi</taxon>
        <taxon>Dikarya</taxon>
        <taxon>Ascomycota</taxon>
        <taxon>Pezizomycotina</taxon>
        <taxon>Eurotiomycetes</taxon>
        <taxon>Eurotiomycetidae</taxon>
        <taxon>Eurotiales</taxon>
        <taxon>Aspergillaceae</taxon>
        <taxon>Penicillium</taxon>
    </lineage>
</organism>
<comment type="caution">
    <text evidence="1">The sequence shown here is derived from an EMBL/GenBank/DDBJ whole genome shotgun (WGS) entry which is preliminary data.</text>
</comment>
<reference evidence="1" key="1">
    <citation type="submission" date="2015-06" db="EMBL/GenBank/DDBJ databases">
        <authorList>
            <person name="Nguyen H."/>
        </authorList>
    </citation>
    <scope>NUCLEOTIDE SEQUENCE</scope>
    <source>
        <strain evidence="1">DAOM 180753</strain>
    </source>
</reference>
<protein>
    <submittedName>
        <fullName evidence="1">Uncharacterized protein</fullName>
    </submittedName>
</protein>
<gene>
    <name evidence="1" type="ORF">VN97_g9934</name>
</gene>
<feature type="non-terminal residue" evidence="1">
    <location>
        <position position="1"/>
    </location>
</feature>